<dbReference type="EMBL" id="VFLP01000014">
    <property type="protein sequence ID" value="TRX95832.1"/>
    <property type="molecule type" value="Genomic_DNA"/>
</dbReference>
<feature type="region of interest" description="Disordered" evidence="1">
    <location>
        <begin position="644"/>
        <end position="827"/>
    </location>
</feature>
<dbReference type="Gene3D" id="2.60.40.10">
    <property type="entry name" value="Immunoglobulins"/>
    <property type="match status" value="2"/>
</dbReference>
<dbReference type="Proteomes" id="UP000319160">
    <property type="component" value="Unassembled WGS sequence"/>
</dbReference>
<evidence type="ECO:0000313" key="4">
    <source>
        <dbReference type="Proteomes" id="UP000319160"/>
    </source>
</evidence>
<reference evidence="4" key="1">
    <citation type="submission" date="2019-06" db="EMBL/GenBank/DDBJ databases">
        <title>Draft genome sequence of the griseofulvin-producing fungus Xylaria cubensis strain G536.</title>
        <authorList>
            <person name="Mead M.E."/>
            <person name="Raja H.A."/>
            <person name="Steenwyk J.L."/>
            <person name="Knowles S.L."/>
            <person name="Oberlies N.H."/>
            <person name="Rokas A."/>
        </authorList>
    </citation>
    <scope>NUCLEOTIDE SEQUENCE [LARGE SCALE GENOMIC DNA]</scope>
    <source>
        <strain evidence="4">G536</strain>
    </source>
</reference>
<dbReference type="AlphaFoldDB" id="A0A553I6J6"/>
<proteinExistence type="predicted"/>
<comment type="caution">
    <text evidence="3">The sequence shown here is derived from an EMBL/GenBank/DDBJ whole genome shotgun (WGS) entry which is preliminary data.</text>
</comment>
<name>A0A553I6J6_9PEZI</name>
<feature type="compositionally biased region" description="Low complexity" evidence="1">
    <location>
        <begin position="659"/>
        <end position="669"/>
    </location>
</feature>
<dbReference type="InterPro" id="IPR013783">
    <property type="entry name" value="Ig-like_fold"/>
</dbReference>
<evidence type="ECO:0000313" key="3">
    <source>
        <dbReference type="EMBL" id="TRX95832.1"/>
    </source>
</evidence>
<feature type="compositionally biased region" description="Basic and acidic residues" evidence="1">
    <location>
        <begin position="686"/>
        <end position="702"/>
    </location>
</feature>
<feature type="compositionally biased region" description="Basic and acidic residues" evidence="1">
    <location>
        <begin position="485"/>
        <end position="499"/>
    </location>
</feature>
<sequence length="827" mass="86097">MGSFVFKWNHPATEVYVTGTFDDWKKTEKLDKIGDSFQKTVALPDVSSKILYKVRDFTYGFYVADVEFSLIACQSHTDEYCPPKHNDCTIFVAAPVSSNQPNYQSLTCTCTGQVAPITHSGAQIVPRAYDAIGVMEIPSLAFAGQLSGLGGDLIGQLGRDALTQIKSSIVERPARPRIGTRELRRISLWDTGWPRRHVASSGPEPPAKDAFRQGGRANAAALAFLNPLRACIPAPNPRAVACEPRPSRPIGLPVLLISLSWIPVLRVPCLPGACLSAFVVDGEWITDHTAPREIDHSGNENNVLTLEQIVSEAPATTAIMSSAAPISTTAALAADVPLENKEGIPAAAENDVKVEKEEKSDLPGAFPETPAAEPSNEGSFGVNPLPAAAGAVNPIKLAPGEKIPEDLAAQSTTSNVRLDPESYEQSDALPGGAPVTISSVAPVSTTAALAADAPIEHKVPDIVKESQEKAHASPEASAVPEEVEEKAAVEKELLDRVKEAPSTSEGTAGKGTEKTEDAVTPGEAAASIIAAATAAAGAAVAGAVIAKDIALEKTQDAISAAQTTATSAAAQLPDSVKEKLPESVQNTIGTTQKEEVREEVSPEAPAQVKESFAIAGESPEAAANTEAVEEKKAVETELLKEIKPIDAAANGEPREEVVSSEVPPTVQESIAVSGRSPEAATNTEAVEEKKAVEAELLKEVKPTETVSESAQKDTPATTEAPAATEAPATKETPALAVPATTEAPTTSVAAATTETPAAETTKPAEQAKETNGAKAAVDPTTPAKPASDATPSSSKASNGAANGENKKKKNRLSAMFGKVKAKLSHKN</sequence>
<protein>
    <recommendedName>
        <fullName evidence="2">AMP-activated protein kinase glycogen-binding domain-containing protein</fullName>
    </recommendedName>
</protein>
<organism evidence="3 4">
    <name type="scientific">Xylaria flabelliformis</name>
    <dbReference type="NCBI Taxonomy" id="2512241"/>
    <lineage>
        <taxon>Eukaryota</taxon>
        <taxon>Fungi</taxon>
        <taxon>Dikarya</taxon>
        <taxon>Ascomycota</taxon>
        <taxon>Pezizomycotina</taxon>
        <taxon>Sordariomycetes</taxon>
        <taxon>Xylariomycetidae</taxon>
        <taxon>Xylariales</taxon>
        <taxon>Xylariaceae</taxon>
        <taxon>Xylaria</taxon>
    </lineage>
</organism>
<feature type="domain" description="AMP-activated protein kinase glycogen-binding" evidence="2">
    <location>
        <begin position="4"/>
        <end position="48"/>
    </location>
</feature>
<dbReference type="CDD" id="cd02859">
    <property type="entry name" value="E_set_AMPKbeta_like_N"/>
    <property type="match status" value="2"/>
</dbReference>
<evidence type="ECO:0000259" key="2">
    <source>
        <dbReference type="Pfam" id="PF16561"/>
    </source>
</evidence>
<feature type="compositionally biased region" description="Basic and acidic residues" evidence="1">
    <location>
        <begin position="350"/>
        <end position="361"/>
    </location>
</feature>
<dbReference type="Pfam" id="PF16561">
    <property type="entry name" value="AMPK1_CBM"/>
    <property type="match status" value="1"/>
</dbReference>
<feature type="region of interest" description="Disordered" evidence="1">
    <location>
        <begin position="410"/>
        <end position="431"/>
    </location>
</feature>
<dbReference type="OrthoDB" id="5873279at2759"/>
<feature type="compositionally biased region" description="Low complexity" evidence="1">
    <location>
        <begin position="714"/>
        <end position="764"/>
    </location>
</feature>
<accession>A0A553I6J6</accession>
<feature type="compositionally biased region" description="Low complexity" evidence="1">
    <location>
        <begin position="792"/>
        <end position="803"/>
    </location>
</feature>
<feature type="region of interest" description="Disordered" evidence="1">
    <location>
        <begin position="465"/>
        <end position="520"/>
    </location>
</feature>
<evidence type="ECO:0000256" key="1">
    <source>
        <dbReference type="SAM" id="MobiDB-lite"/>
    </source>
</evidence>
<feature type="region of interest" description="Disordered" evidence="1">
    <location>
        <begin position="348"/>
        <end position="385"/>
    </location>
</feature>
<keyword evidence="4" id="KW-1185">Reference proteome</keyword>
<gene>
    <name evidence="3" type="ORF">FHL15_003386</name>
</gene>
<dbReference type="STRING" id="2512241.A0A553I6J6"/>
<feature type="region of interest" description="Disordered" evidence="1">
    <location>
        <begin position="568"/>
        <end position="606"/>
    </location>
</feature>
<dbReference type="SUPFAM" id="SSF81296">
    <property type="entry name" value="E set domains"/>
    <property type="match status" value="1"/>
</dbReference>
<dbReference type="InterPro" id="IPR032640">
    <property type="entry name" value="AMPK1_CBM"/>
</dbReference>
<dbReference type="InterPro" id="IPR014756">
    <property type="entry name" value="Ig_E-set"/>
</dbReference>